<dbReference type="RefSeq" id="WP_123520732.1">
    <property type="nucleotide sequence ID" value="NZ_JBHLWF010000086.1"/>
</dbReference>
<accession>A0A4R3LKG9</accession>
<sequence length="366" mass="40804">MDVDPYLRLMVDKGASDLFLSVGAPPYLKVEGRMRAVGSTSLNAAAVEAFANALMDDMQAAEFERAWEMNLAVSRPQIGRFRVNIFRQRAEVAIVIRNVKTELPRIEHLGLPPLLRDLVMRPRGLIVVAGATGSGKSTTLAAMIDHRNESSSGHILTIEDPVEFLHKHKRSLINQREVGFDTHSYHSALRNAMREAPDVIMIGEILDRETMEAALSFAETGHLCLTTLHANNADQTIDRILSFFPESTKNTTLMNLSMNMVAIVSQRLTVGVDGRRVPAVEVLINTPLTRDIIRHGRLNELKDAMERSLENGMQSFDQALYRLYQERRISQEEALAHADSREGLALRMRLAEGSALGSETAEEAMY</sequence>
<dbReference type="PANTHER" id="PTHR30486:SF12">
    <property type="entry name" value="TYPE IV PILUS ATPASE PILU"/>
    <property type="match status" value="1"/>
</dbReference>
<dbReference type="InterPro" id="IPR027417">
    <property type="entry name" value="P-loop_NTPase"/>
</dbReference>
<dbReference type="InterPro" id="IPR006321">
    <property type="entry name" value="PilT/PilU"/>
</dbReference>
<comment type="caution">
    <text evidence="3">The sequence shown here is derived from an EMBL/GenBank/DDBJ whole genome shotgun (WGS) entry which is preliminary data.</text>
</comment>
<dbReference type="GO" id="GO:0016887">
    <property type="term" value="F:ATP hydrolysis activity"/>
    <property type="evidence" value="ECO:0007669"/>
    <property type="project" value="InterPro"/>
</dbReference>
<dbReference type="EMBL" id="SMAF01000009">
    <property type="protein sequence ID" value="TCS98236.1"/>
    <property type="molecule type" value="Genomic_DNA"/>
</dbReference>
<protein>
    <submittedName>
        <fullName evidence="3">Twitching motility protein PilU</fullName>
    </submittedName>
</protein>
<evidence type="ECO:0000313" key="4">
    <source>
        <dbReference type="Proteomes" id="UP000294599"/>
    </source>
</evidence>
<comment type="similarity">
    <text evidence="1">Belongs to the GSP E family.</text>
</comment>
<dbReference type="PANTHER" id="PTHR30486">
    <property type="entry name" value="TWITCHING MOTILITY PROTEIN PILT"/>
    <property type="match status" value="1"/>
</dbReference>
<dbReference type="OrthoDB" id="9804785at2"/>
<proteinExistence type="inferred from homology"/>
<dbReference type="InterPro" id="IPR050921">
    <property type="entry name" value="T4SS_GSP_E_ATPase"/>
</dbReference>
<feature type="domain" description="Bacterial type II secretion system protein E" evidence="2">
    <location>
        <begin position="30"/>
        <end position="270"/>
    </location>
</feature>
<organism evidence="3 4">
    <name type="scientific">Pseudofulvimonas gallinarii</name>
    <dbReference type="NCBI Taxonomy" id="634155"/>
    <lineage>
        <taxon>Bacteria</taxon>
        <taxon>Pseudomonadati</taxon>
        <taxon>Pseudomonadota</taxon>
        <taxon>Gammaproteobacteria</taxon>
        <taxon>Lysobacterales</taxon>
        <taxon>Rhodanobacteraceae</taxon>
        <taxon>Pseudofulvimonas</taxon>
    </lineage>
</organism>
<reference evidence="3 4" key="1">
    <citation type="submission" date="2019-03" db="EMBL/GenBank/DDBJ databases">
        <title>Genomic Encyclopedia of Type Strains, Phase IV (KMG-IV): sequencing the most valuable type-strain genomes for metagenomic binning, comparative biology and taxonomic classification.</title>
        <authorList>
            <person name="Goeker M."/>
        </authorList>
    </citation>
    <scope>NUCLEOTIDE SEQUENCE [LARGE SCALE GENOMIC DNA]</scope>
    <source>
        <strain evidence="3 4">DSM 21944</strain>
    </source>
</reference>
<dbReference type="Gene3D" id="3.40.50.300">
    <property type="entry name" value="P-loop containing nucleotide triphosphate hydrolases"/>
    <property type="match status" value="1"/>
</dbReference>
<dbReference type="AlphaFoldDB" id="A0A4R3LKG9"/>
<dbReference type="Gene3D" id="3.30.450.90">
    <property type="match status" value="1"/>
</dbReference>
<dbReference type="Proteomes" id="UP000294599">
    <property type="component" value="Unassembled WGS sequence"/>
</dbReference>
<evidence type="ECO:0000259" key="2">
    <source>
        <dbReference type="Pfam" id="PF00437"/>
    </source>
</evidence>
<dbReference type="CDD" id="cd01131">
    <property type="entry name" value="PilT"/>
    <property type="match status" value="1"/>
</dbReference>
<dbReference type="NCBIfam" id="TIGR01420">
    <property type="entry name" value="pilT_fam"/>
    <property type="match status" value="1"/>
</dbReference>
<gene>
    <name evidence="3" type="ORF">EDC25_10989</name>
</gene>
<keyword evidence="4" id="KW-1185">Reference proteome</keyword>
<evidence type="ECO:0000313" key="3">
    <source>
        <dbReference type="EMBL" id="TCS98236.1"/>
    </source>
</evidence>
<dbReference type="GO" id="GO:0005524">
    <property type="term" value="F:ATP binding"/>
    <property type="evidence" value="ECO:0007669"/>
    <property type="project" value="InterPro"/>
</dbReference>
<dbReference type="InterPro" id="IPR001482">
    <property type="entry name" value="T2SS/T4SS_dom"/>
</dbReference>
<dbReference type="SUPFAM" id="SSF52540">
    <property type="entry name" value="P-loop containing nucleoside triphosphate hydrolases"/>
    <property type="match status" value="1"/>
</dbReference>
<name>A0A4R3LKG9_9GAMM</name>
<dbReference type="Pfam" id="PF00437">
    <property type="entry name" value="T2SSE"/>
    <property type="match status" value="1"/>
</dbReference>
<evidence type="ECO:0000256" key="1">
    <source>
        <dbReference type="ARBA" id="ARBA00006611"/>
    </source>
</evidence>